<feature type="transmembrane region" description="Helical" evidence="9">
    <location>
        <begin position="78"/>
        <end position="103"/>
    </location>
</feature>
<evidence type="ECO:0000256" key="5">
    <source>
        <dbReference type="ARBA" id="ARBA00023136"/>
    </source>
</evidence>
<feature type="domain" description="G-protein coupled receptors family 1 profile" evidence="10">
    <location>
        <begin position="94"/>
        <end position="343"/>
    </location>
</feature>
<dbReference type="GO" id="GO:0006955">
    <property type="term" value="P:immune response"/>
    <property type="evidence" value="ECO:0007669"/>
    <property type="project" value="TreeGrafter"/>
</dbReference>
<comment type="similarity">
    <text evidence="8">Belongs to the G-protein coupled receptor 1 family.</text>
</comment>
<sequence length="395" mass="45564">MHICVFPVLRNSQSAVAISYVSRRRKISTSADTSPKSKVMDNLKKFELDLDGLFLENTTYDYIDYKTDVDNFQQVRSVFIPILYSLVLLGGLLGNVLVLVVLCWSQRCWSYIDTFILHLSVADLLLLITLPFWAAEAAWDWTIGTPLCKLMGAVFKISFFCGIFLLACISLDRYLSIVHAVQMYSCRKPWQVQASCLFFWFFCLILSIPDWVFLEQLKRLKCDYNYNGYSTNGSNWRLASHLLYFTLGFLIPTVVMVFSHVSIMLLLHSKSQRLQTQKNLLLILALVVAFFICWTPLSITLMVDTMYRRKDFDYSETPVALSTALALTTALCYLHTLLNPILYSCLCMNFRHHMLHRLRLSSASPPDHQISLWDEPIVPEEKYTNQMVDMGKTCY</sequence>
<evidence type="ECO:0000259" key="10">
    <source>
        <dbReference type="PROSITE" id="PS50262"/>
    </source>
</evidence>
<feature type="transmembrane region" description="Helical" evidence="9">
    <location>
        <begin position="323"/>
        <end position="350"/>
    </location>
</feature>
<feature type="transmembrane region" description="Helical" evidence="9">
    <location>
        <begin position="242"/>
        <end position="267"/>
    </location>
</feature>
<evidence type="ECO:0000256" key="1">
    <source>
        <dbReference type="ARBA" id="ARBA00004370"/>
    </source>
</evidence>
<keyword evidence="4 8" id="KW-0297">G-protein coupled receptor</keyword>
<dbReference type="PROSITE" id="PS50262">
    <property type="entry name" value="G_PROTEIN_RECEP_F1_2"/>
    <property type="match status" value="1"/>
</dbReference>
<evidence type="ECO:0000256" key="8">
    <source>
        <dbReference type="RuleBase" id="RU000688"/>
    </source>
</evidence>
<feature type="transmembrane region" description="Helical" evidence="9">
    <location>
        <begin position="115"/>
        <end position="134"/>
    </location>
</feature>
<evidence type="ECO:0000256" key="6">
    <source>
        <dbReference type="ARBA" id="ARBA00023170"/>
    </source>
</evidence>
<evidence type="ECO:0000256" key="3">
    <source>
        <dbReference type="ARBA" id="ARBA00022989"/>
    </source>
</evidence>
<dbReference type="STRING" id="1676925.ENSPKIP00000003242"/>
<keyword evidence="5 9" id="KW-0472">Membrane</keyword>
<keyword evidence="12" id="KW-1185">Reference proteome</keyword>
<keyword evidence="2 8" id="KW-0812">Transmembrane</keyword>
<dbReference type="SUPFAM" id="SSF81321">
    <property type="entry name" value="Family A G protein-coupled receptor-like"/>
    <property type="match status" value="1"/>
</dbReference>
<dbReference type="GO" id="GO:0019722">
    <property type="term" value="P:calcium-mediated signaling"/>
    <property type="evidence" value="ECO:0007669"/>
    <property type="project" value="TreeGrafter"/>
</dbReference>
<dbReference type="AlphaFoldDB" id="A0A3B3Q996"/>
<feature type="transmembrane region" description="Helical" evidence="9">
    <location>
        <begin position="196"/>
        <end position="214"/>
    </location>
</feature>
<organism evidence="11 12">
    <name type="scientific">Paramormyrops kingsleyae</name>
    <dbReference type="NCBI Taxonomy" id="1676925"/>
    <lineage>
        <taxon>Eukaryota</taxon>
        <taxon>Metazoa</taxon>
        <taxon>Chordata</taxon>
        <taxon>Craniata</taxon>
        <taxon>Vertebrata</taxon>
        <taxon>Euteleostomi</taxon>
        <taxon>Actinopterygii</taxon>
        <taxon>Neopterygii</taxon>
        <taxon>Teleostei</taxon>
        <taxon>Osteoglossocephala</taxon>
        <taxon>Osteoglossomorpha</taxon>
        <taxon>Osteoglossiformes</taxon>
        <taxon>Mormyridae</taxon>
        <taxon>Paramormyrops</taxon>
    </lineage>
</organism>
<evidence type="ECO:0000256" key="7">
    <source>
        <dbReference type="ARBA" id="ARBA00023224"/>
    </source>
</evidence>
<dbReference type="InterPro" id="IPR050119">
    <property type="entry name" value="CCR1-9-like"/>
</dbReference>
<comment type="subcellular location">
    <subcellularLocation>
        <location evidence="1">Membrane</location>
    </subcellularLocation>
</comment>
<evidence type="ECO:0000256" key="4">
    <source>
        <dbReference type="ARBA" id="ARBA00023040"/>
    </source>
</evidence>
<dbReference type="GO" id="GO:0009897">
    <property type="term" value="C:external side of plasma membrane"/>
    <property type="evidence" value="ECO:0007669"/>
    <property type="project" value="TreeGrafter"/>
</dbReference>
<dbReference type="GO" id="GO:0060326">
    <property type="term" value="P:cell chemotaxis"/>
    <property type="evidence" value="ECO:0007669"/>
    <property type="project" value="TreeGrafter"/>
</dbReference>
<feature type="transmembrane region" description="Helical" evidence="9">
    <location>
        <begin position="154"/>
        <end position="175"/>
    </location>
</feature>
<keyword evidence="6 8" id="KW-0675">Receptor</keyword>
<dbReference type="InterPro" id="IPR000276">
    <property type="entry name" value="GPCR_Rhodpsn"/>
</dbReference>
<accession>A0A3B3Q996</accession>
<feature type="transmembrane region" description="Helical" evidence="9">
    <location>
        <begin position="279"/>
        <end position="303"/>
    </location>
</feature>
<evidence type="ECO:0000313" key="11">
    <source>
        <dbReference type="Ensembl" id="ENSPKIP00000003242.1"/>
    </source>
</evidence>
<dbReference type="GO" id="GO:0019957">
    <property type="term" value="F:C-C chemokine binding"/>
    <property type="evidence" value="ECO:0007669"/>
    <property type="project" value="TreeGrafter"/>
</dbReference>
<dbReference type="GeneTree" id="ENSGT01050000244848"/>
<protein>
    <submittedName>
        <fullName evidence="11">C-X-C motif chemokine receptor 3</fullName>
    </submittedName>
</protein>
<dbReference type="InterPro" id="IPR017452">
    <property type="entry name" value="GPCR_Rhodpsn_7TM"/>
</dbReference>
<dbReference type="GO" id="GO:0016493">
    <property type="term" value="F:C-C chemokine receptor activity"/>
    <property type="evidence" value="ECO:0007669"/>
    <property type="project" value="TreeGrafter"/>
</dbReference>
<dbReference type="PRINTS" id="PR00237">
    <property type="entry name" value="GPCRRHODOPSN"/>
</dbReference>
<dbReference type="PANTHER" id="PTHR10489">
    <property type="entry name" value="CELL ADHESION MOLECULE"/>
    <property type="match status" value="1"/>
</dbReference>
<reference evidence="11" key="1">
    <citation type="submission" date="2025-08" db="UniProtKB">
        <authorList>
            <consortium name="Ensembl"/>
        </authorList>
    </citation>
    <scope>IDENTIFICATION</scope>
</reference>
<dbReference type="PROSITE" id="PS00237">
    <property type="entry name" value="G_PROTEIN_RECEP_F1_1"/>
    <property type="match status" value="1"/>
</dbReference>
<dbReference type="Proteomes" id="UP000261540">
    <property type="component" value="Unplaced"/>
</dbReference>
<dbReference type="Gene3D" id="1.20.1070.10">
    <property type="entry name" value="Rhodopsin 7-helix transmembrane proteins"/>
    <property type="match status" value="1"/>
</dbReference>
<reference evidence="11" key="2">
    <citation type="submission" date="2025-09" db="UniProtKB">
        <authorList>
            <consortium name="Ensembl"/>
        </authorList>
    </citation>
    <scope>IDENTIFICATION</scope>
</reference>
<name>A0A3B3Q996_9TELE</name>
<proteinExistence type="inferred from homology"/>
<keyword evidence="3 9" id="KW-1133">Transmembrane helix</keyword>
<evidence type="ECO:0000256" key="9">
    <source>
        <dbReference type="SAM" id="Phobius"/>
    </source>
</evidence>
<keyword evidence="7 8" id="KW-0807">Transducer</keyword>
<dbReference type="Ensembl" id="ENSPKIT00000027201.1">
    <property type="protein sequence ID" value="ENSPKIP00000003242.1"/>
    <property type="gene ID" value="ENSPKIG00000020841.1"/>
</dbReference>
<dbReference type="GO" id="GO:0007204">
    <property type="term" value="P:positive regulation of cytosolic calcium ion concentration"/>
    <property type="evidence" value="ECO:0007669"/>
    <property type="project" value="TreeGrafter"/>
</dbReference>
<evidence type="ECO:0000256" key="2">
    <source>
        <dbReference type="ARBA" id="ARBA00022692"/>
    </source>
</evidence>
<evidence type="ECO:0000313" key="12">
    <source>
        <dbReference type="Proteomes" id="UP000261540"/>
    </source>
</evidence>
<dbReference type="Pfam" id="PF00001">
    <property type="entry name" value="7tm_1"/>
    <property type="match status" value="1"/>
</dbReference>
<dbReference type="PANTHER" id="PTHR10489:SF671">
    <property type="entry name" value="C-X-C CHEMOKINE RECEPTOR TYPE 3"/>
    <property type="match status" value="1"/>
</dbReference>